<feature type="compositionally biased region" description="Polar residues" evidence="1">
    <location>
        <begin position="316"/>
        <end position="325"/>
    </location>
</feature>
<evidence type="ECO:0000313" key="3">
    <source>
        <dbReference type="EMBL" id="KZT09823.1"/>
    </source>
</evidence>
<dbReference type="STRING" id="1314785.A0A165G4L8"/>
<dbReference type="GO" id="GO:0000124">
    <property type="term" value="C:SAGA complex"/>
    <property type="evidence" value="ECO:0007669"/>
    <property type="project" value="InterPro"/>
</dbReference>
<accession>A0A165G4L8</accession>
<evidence type="ECO:0000259" key="2">
    <source>
        <dbReference type="Pfam" id="PF12090"/>
    </source>
</evidence>
<dbReference type="AlphaFoldDB" id="A0A165G4L8"/>
<dbReference type="InterPro" id="IPR021950">
    <property type="entry name" value="Spt20"/>
</dbReference>
<keyword evidence="4" id="KW-1185">Reference proteome</keyword>
<feature type="compositionally biased region" description="Polar residues" evidence="1">
    <location>
        <begin position="478"/>
        <end position="487"/>
    </location>
</feature>
<gene>
    <name evidence="3" type="ORF">LAESUDRAFT_747862</name>
</gene>
<feature type="compositionally biased region" description="Pro residues" evidence="1">
    <location>
        <begin position="372"/>
        <end position="383"/>
    </location>
</feature>
<dbReference type="InParanoid" id="A0A165G4L8"/>
<name>A0A165G4L8_9APHY</name>
<dbReference type="PANTHER" id="PTHR13526">
    <property type="entry name" value="TRANSCRIPTION FACTOR SPT20 HOMOLOG"/>
    <property type="match status" value="1"/>
</dbReference>
<evidence type="ECO:0000256" key="1">
    <source>
        <dbReference type="SAM" id="MobiDB-lite"/>
    </source>
</evidence>
<dbReference type="GO" id="GO:0003712">
    <property type="term" value="F:transcription coregulator activity"/>
    <property type="evidence" value="ECO:0007669"/>
    <property type="project" value="InterPro"/>
</dbReference>
<dbReference type="EMBL" id="KV427610">
    <property type="protein sequence ID" value="KZT09823.1"/>
    <property type="molecule type" value="Genomic_DNA"/>
</dbReference>
<dbReference type="Proteomes" id="UP000076871">
    <property type="component" value="Unassembled WGS sequence"/>
</dbReference>
<sequence>MAGYNLKRSVDDLLEAHQLSPPSFTVKLYPDYWTLNNGSKCLYNNHMASLLDDIRARRIPVDFLELFDTAKLPFYEGCMIVELQDYRPPKASDPTLEDPQKSRVVLTPSPETLWADICLLDQKAGNIWTDREALEVEARIVTAISPPLCLTPDPHLTRMVNSVIRSSAPTAPLSLKRKAAVMEQEDEETEKARRAKLAQFMNPKFSRPAVTAPRNYHILEAAQRKRALNAQMMTGAAPQQAASTPGTAAGAAAASAAYAQGTIPTATLMGLQPTFSQVTPIPFAPAPAVPAASSKPAPPPTFSQVQPDANRKPDSRQSPVASRNSATPAPAAPLPIPPHLQARFLAQGGVQSSPRSSQSPHPTGNVAATQSPPRPGTRPPSAAPRPTSQPVQQNQTSQPPSQPQPQAPAVPVQAAPTTGTFQVAVPGSSVTPQVAISGKKKAQQSSSSATNAPTSVPQTQPQSIPYNVYAHHVYQQRLAQQSAQNASPIPRSPMAANRSSTPQHSSPLAATQRLTSRSPMPPSSQQPQGVAAAHAPPQANYNYVATMQNQYNIPAHLRPVAHGHAPHPQMMPHTLAAGGVQPGAATSAQTGQLSSQSEQPQAPQLIPQYPQMYYAQIAGRMPQYWAMPGMGRGAPIANGQHQMPGMAGHPQQMQLGANKVAQGGVQGS</sequence>
<dbReference type="OrthoDB" id="1932706at2759"/>
<evidence type="ECO:0000313" key="4">
    <source>
        <dbReference type="Proteomes" id="UP000076871"/>
    </source>
</evidence>
<feature type="region of interest" description="Disordered" evidence="1">
    <location>
        <begin position="287"/>
        <end position="413"/>
    </location>
</feature>
<feature type="compositionally biased region" description="Polar residues" evidence="1">
    <location>
        <begin position="584"/>
        <end position="602"/>
    </location>
</feature>
<feature type="compositionally biased region" description="Low complexity" evidence="1">
    <location>
        <begin position="351"/>
        <end position="360"/>
    </location>
</feature>
<organism evidence="3 4">
    <name type="scientific">Laetiporus sulphureus 93-53</name>
    <dbReference type="NCBI Taxonomy" id="1314785"/>
    <lineage>
        <taxon>Eukaryota</taxon>
        <taxon>Fungi</taxon>
        <taxon>Dikarya</taxon>
        <taxon>Basidiomycota</taxon>
        <taxon>Agaricomycotina</taxon>
        <taxon>Agaricomycetes</taxon>
        <taxon>Polyporales</taxon>
        <taxon>Laetiporus</taxon>
    </lineage>
</organism>
<feature type="region of interest" description="Disordered" evidence="1">
    <location>
        <begin position="580"/>
        <end position="602"/>
    </location>
</feature>
<dbReference type="Pfam" id="PF12090">
    <property type="entry name" value="Spt20_SEP"/>
    <property type="match status" value="1"/>
</dbReference>
<feature type="compositionally biased region" description="Polar residues" evidence="1">
    <location>
        <begin position="450"/>
        <end position="462"/>
    </location>
</feature>
<proteinExistence type="predicted"/>
<protein>
    <recommendedName>
        <fullName evidence="2">Spt20-like SEP domain-containing protein</fullName>
    </recommendedName>
</protein>
<feature type="domain" description="Spt20-like SEP" evidence="2">
    <location>
        <begin position="21"/>
        <end position="159"/>
    </location>
</feature>
<feature type="region of interest" description="Disordered" evidence="1">
    <location>
        <begin position="478"/>
        <end position="534"/>
    </location>
</feature>
<dbReference type="GeneID" id="63828519"/>
<dbReference type="RefSeq" id="XP_040767563.1">
    <property type="nucleotide sequence ID" value="XM_040911491.1"/>
</dbReference>
<dbReference type="GO" id="GO:0006357">
    <property type="term" value="P:regulation of transcription by RNA polymerase II"/>
    <property type="evidence" value="ECO:0007669"/>
    <property type="project" value="TreeGrafter"/>
</dbReference>
<dbReference type="InterPro" id="IPR046468">
    <property type="entry name" value="Spt20-like_SEP"/>
</dbReference>
<reference evidence="3 4" key="1">
    <citation type="journal article" date="2016" name="Mol. Biol. Evol.">
        <title>Comparative Genomics of Early-Diverging Mushroom-Forming Fungi Provides Insights into the Origins of Lignocellulose Decay Capabilities.</title>
        <authorList>
            <person name="Nagy L.G."/>
            <person name="Riley R."/>
            <person name="Tritt A."/>
            <person name="Adam C."/>
            <person name="Daum C."/>
            <person name="Floudas D."/>
            <person name="Sun H."/>
            <person name="Yadav J.S."/>
            <person name="Pangilinan J."/>
            <person name="Larsson K.H."/>
            <person name="Matsuura K."/>
            <person name="Barry K."/>
            <person name="Labutti K."/>
            <person name="Kuo R."/>
            <person name="Ohm R.A."/>
            <person name="Bhattacharya S.S."/>
            <person name="Shirouzu T."/>
            <person name="Yoshinaga Y."/>
            <person name="Martin F.M."/>
            <person name="Grigoriev I.V."/>
            <person name="Hibbett D.S."/>
        </authorList>
    </citation>
    <scope>NUCLEOTIDE SEQUENCE [LARGE SCALE GENOMIC DNA]</scope>
    <source>
        <strain evidence="3 4">93-53</strain>
    </source>
</reference>
<feature type="compositionally biased region" description="Polar residues" evidence="1">
    <location>
        <begin position="497"/>
        <end position="515"/>
    </location>
</feature>
<feature type="compositionally biased region" description="Low complexity" evidence="1">
    <location>
        <begin position="386"/>
        <end position="399"/>
    </location>
</feature>
<dbReference type="PANTHER" id="PTHR13526:SF8">
    <property type="entry name" value="TRANSCRIPTION FACTOR SPT20 HOMOLOG"/>
    <property type="match status" value="1"/>
</dbReference>
<feature type="region of interest" description="Disordered" evidence="1">
    <location>
        <begin position="435"/>
        <end position="462"/>
    </location>
</feature>